<evidence type="ECO:0000256" key="2">
    <source>
        <dbReference type="ARBA" id="ARBA00023235"/>
    </source>
</evidence>
<comment type="similarity">
    <text evidence="1 3">Belongs to the pseudouridine synthase RsuA family.</text>
</comment>
<dbReference type="GO" id="GO:0009982">
    <property type="term" value="F:pseudouridine synthase activity"/>
    <property type="evidence" value="ECO:0007669"/>
    <property type="project" value="InterPro"/>
</dbReference>
<dbReference type="GO" id="GO:0006364">
    <property type="term" value="P:rRNA processing"/>
    <property type="evidence" value="ECO:0007669"/>
    <property type="project" value="UniProtKB-ARBA"/>
</dbReference>
<evidence type="ECO:0000256" key="1">
    <source>
        <dbReference type="ARBA" id="ARBA00008348"/>
    </source>
</evidence>
<dbReference type="GO" id="GO:0003723">
    <property type="term" value="F:RNA binding"/>
    <property type="evidence" value="ECO:0007669"/>
    <property type="project" value="InterPro"/>
</dbReference>
<dbReference type="PANTHER" id="PTHR47683">
    <property type="entry name" value="PSEUDOURIDINE SYNTHASE FAMILY PROTEIN-RELATED"/>
    <property type="match status" value="1"/>
</dbReference>
<gene>
    <name evidence="5" type="ORF">CLV98_102368</name>
</gene>
<dbReference type="InterPro" id="IPR020103">
    <property type="entry name" value="PsdUridine_synth_cat_dom_sf"/>
</dbReference>
<keyword evidence="2 3" id="KW-0413">Isomerase</keyword>
<feature type="domain" description="Pseudouridine synthase RsuA/RluA-like" evidence="4">
    <location>
        <begin position="14"/>
        <end position="163"/>
    </location>
</feature>
<keyword evidence="6" id="KW-1185">Reference proteome</keyword>
<reference evidence="5 6" key="1">
    <citation type="submission" date="2018-03" db="EMBL/GenBank/DDBJ databases">
        <title>Genomic Encyclopedia of Archaeal and Bacterial Type Strains, Phase II (KMG-II): from individual species to whole genera.</title>
        <authorList>
            <person name="Goeker M."/>
        </authorList>
    </citation>
    <scope>NUCLEOTIDE SEQUENCE [LARGE SCALE GENOMIC DNA]</scope>
    <source>
        <strain evidence="5 6">DSM 100346</strain>
    </source>
</reference>
<evidence type="ECO:0000259" key="4">
    <source>
        <dbReference type="Pfam" id="PF00849"/>
    </source>
</evidence>
<evidence type="ECO:0000256" key="3">
    <source>
        <dbReference type="RuleBase" id="RU003887"/>
    </source>
</evidence>
<sequence length="207" mass="23235">MSTSNMVAESGFRYFIINKPRNMVSQFKSPDAVGLLGDLDFAFPEGTHAIGRLDADSEGLLLLTTDQRITRLLFQGPISHQRKYMVLVKGEVSEETLNLLRNGIEILVEGPSIYRTVPCLVERVADPTAYYAGFVHEKVYGKATWLLIGNTEGKFRQIRKMVRAAGHPCIRLIRVGIEDLTLSELLPGELRELSGKEFYEGLKIEHP</sequence>
<dbReference type="EMBL" id="QGDT01000002">
    <property type="protein sequence ID" value="PWJ59534.1"/>
    <property type="molecule type" value="Genomic_DNA"/>
</dbReference>
<dbReference type="PANTHER" id="PTHR47683:SF2">
    <property type="entry name" value="RNA-BINDING S4 DOMAIN-CONTAINING PROTEIN"/>
    <property type="match status" value="1"/>
</dbReference>
<protein>
    <recommendedName>
        <fullName evidence="3">Pseudouridine synthase</fullName>
        <ecNumber evidence="3">5.4.99.-</ecNumber>
    </recommendedName>
</protein>
<dbReference type="EC" id="5.4.99.-" evidence="3"/>
<evidence type="ECO:0000313" key="6">
    <source>
        <dbReference type="Proteomes" id="UP000245880"/>
    </source>
</evidence>
<organism evidence="5 6">
    <name type="scientific">Dyadobacter jejuensis</name>
    <dbReference type="NCBI Taxonomy" id="1082580"/>
    <lineage>
        <taxon>Bacteria</taxon>
        <taxon>Pseudomonadati</taxon>
        <taxon>Bacteroidota</taxon>
        <taxon>Cytophagia</taxon>
        <taxon>Cytophagales</taxon>
        <taxon>Spirosomataceae</taxon>
        <taxon>Dyadobacter</taxon>
    </lineage>
</organism>
<dbReference type="Pfam" id="PF00849">
    <property type="entry name" value="PseudoU_synth_2"/>
    <property type="match status" value="1"/>
</dbReference>
<dbReference type="GO" id="GO:0001522">
    <property type="term" value="P:pseudouridine synthesis"/>
    <property type="evidence" value="ECO:0007669"/>
    <property type="project" value="InterPro"/>
</dbReference>
<evidence type="ECO:0000313" key="5">
    <source>
        <dbReference type="EMBL" id="PWJ59534.1"/>
    </source>
</evidence>
<dbReference type="InterPro" id="IPR020094">
    <property type="entry name" value="TruA/RsuA/RluB/E/F_N"/>
</dbReference>
<dbReference type="InterPro" id="IPR042092">
    <property type="entry name" value="PsdUridine_s_RsuA/RluB/E/F_cat"/>
</dbReference>
<dbReference type="RefSeq" id="WP_229203240.1">
    <property type="nucleotide sequence ID" value="NZ_QGDT01000002.1"/>
</dbReference>
<dbReference type="InterPro" id="IPR006145">
    <property type="entry name" value="PsdUridine_synth_RsuA/RluA"/>
</dbReference>
<dbReference type="InterPro" id="IPR050343">
    <property type="entry name" value="RsuA_PseudoU_synthase"/>
</dbReference>
<dbReference type="Proteomes" id="UP000245880">
    <property type="component" value="Unassembled WGS sequence"/>
</dbReference>
<dbReference type="AlphaFoldDB" id="A0A316AQQ4"/>
<dbReference type="PROSITE" id="PS01149">
    <property type="entry name" value="PSI_RSU"/>
    <property type="match status" value="1"/>
</dbReference>
<accession>A0A316AQQ4</accession>
<dbReference type="NCBIfam" id="TIGR00093">
    <property type="entry name" value="pseudouridine synthase"/>
    <property type="match status" value="1"/>
</dbReference>
<dbReference type="InterPro" id="IPR000748">
    <property type="entry name" value="PsdUridine_synth_RsuA/RluB/E/F"/>
</dbReference>
<proteinExistence type="inferred from homology"/>
<dbReference type="GO" id="GO:0140098">
    <property type="term" value="F:catalytic activity, acting on RNA"/>
    <property type="evidence" value="ECO:0007669"/>
    <property type="project" value="UniProtKB-ARBA"/>
</dbReference>
<dbReference type="InterPro" id="IPR018496">
    <property type="entry name" value="PsdUridine_synth_RsuA/RluB_CS"/>
</dbReference>
<dbReference type="Gene3D" id="3.30.70.1560">
    <property type="entry name" value="Alpha-L RNA-binding motif"/>
    <property type="match status" value="1"/>
</dbReference>
<dbReference type="SUPFAM" id="SSF55120">
    <property type="entry name" value="Pseudouridine synthase"/>
    <property type="match status" value="1"/>
</dbReference>
<dbReference type="Gene3D" id="3.30.70.580">
    <property type="entry name" value="Pseudouridine synthase I, catalytic domain, N-terminal subdomain"/>
    <property type="match status" value="1"/>
</dbReference>
<comment type="caution">
    <text evidence="5">The sequence shown here is derived from an EMBL/GenBank/DDBJ whole genome shotgun (WGS) entry which is preliminary data.</text>
</comment>
<name>A0A316AQQ4_9BACT</name>